<organism evidence="1 2">
    <name type="scientific">Dunaliella salina</name>
    <name type="common">Green alga</name>
    <name type="synonym">Protococcus salinus</name>
    <dbReference type="NCBI Taxonomy" id="3046"/>
    <lineage>
        <taxon>Eukaryota</taxon>
        <taxon>Viridiplantae</taxon>
        <taxon>Chlorophyta</taxon>
        <taxon>core chlorophytes</taxon>
        <taxon>Chlorophyceae</taxon>
        <taxon>CS clade</taxon>
        <taxon>Chlamydomonadales</taxon>
        <taxon>Dunaliellaceae</taxon>
        <taxon>Dunaliella</taxon>
    </lineage>
</organism>
<dbReference type="EMBL" id="MU071730">
    <property type="protein sequence ID" value="KAF5825895.1"/>
    <property type="molecule type" value="Genomic_DNA"/>
</dbReference>
<evidence type="ECO:0000313" key="2">
    <source>
        <dbReference type="Proteomes" id="UP000815325"/>
    </source>
</evidence>
<accession>A0ABQ7FU50</accession>
<proteinExistence type="predicted"/>
<comment type="caution">
    <text evidence="1">The sequence shown here is derived from an EMBL/GenBank/DDBJ whole genome shotgun (WGS) entry which is preliminary data.</text>
</comment>
<protein>
    <submittedName>
        <fullName evidence="1">Uncharacterized protein</fullName>
    </submittedName>
</protein>
<evidence type="ECO:0000313" key="1">
    <source>
        <dbReference type="EMBL" id="KAF5825895.1"/>
    </source>
</evidence>
<keyword evidence="2" id="KW-1185">Reference proteome</keyword>
<sequence length="39" mass="4486">MESQEVLTARRVLLSAVMQGRKRPAKLLVGFFLWHNLSC</sequence>
<reference evidence="1" key="1">
    <citation type="submission" date="2017-08" db="EMBL/GenBank/DDBJ databases">
        <authorList>
            <person name="Polle J.E."/>
            <person name="Barry K."/>
            <person name="Cushman J."/>
            <person name="Schmutz J."/>
            <person name="Tran D."/>
            <person name="Hathwaick L.T."/>
            <person name="Yim W.C."/>
            <person name="Jenkins J."/>
            <person name="Mckie-Krisberg Z.M."/>
            <person name="Prochnik S."/>
            <person name="Lindquist E."/>
            <person name="Dockter R.B."/>
            <person name="Adam C."/>
            <person name="Molina H."/>
            <person name="Bunkerborg J."/>
            <person name="Jin E."/>
            <person name="Buchheim M."/>
            <person name="Magnuson J."/>
        </authorList>
    </citation>
    <scope>NUCLEOTIDE SEQUENCE</scope>
    <source>
        <strain evidence="1">CCAP 19/18</strain>
    </source>
</reference>
<gene>
    <name evidence="1" type="ORF">DUNSADRAFT_6074</name>
</gene>
<name>A0ABQ7FU50_DUNSA</name>
<dbReference type="Proteomes" id="UP000815325">
    <property type="component" value="Unassembled WGS sequence"/>
</dbReference>